<dbReference type="Proteomes" id="UP000562929">
    <property type="component" value="Unassembled WGS sequence"/>
</dbReference>
<dbReference type="AlphaFoldDB" id="A0A8H4Q3Q2"/>
<gene>
    <name evidence="1" type="ORF">GQ602_005577</name>
</gene>
<protein>
    <submittedName>
        <fullName evidence="1">Uncharacterized protein</fullName>
    </submittedName>
</protein>
<name>A0A8H4Q3Q2_9HYPO</name>
<proteinExistence type="predicted"/>
<comment type="caution">
    <text evidence="1">The sequence shown here is derived from an EMBL/GenBank/DDBJ whole genome shotgun (WGS) entry which is preliminary data.</text>
</comment>
<accession>A0A8H4Q3Q2</accession>
<reference evidence="1 2" key="1">
    <citation type="journal article" date="2020" name="G3 (Bethesda)">
        <title>Genetic Underpinnings of Host Manipulation by Ophiocordyceps as Revealed by Comparative Transcriptomics.</title>
        <authorList>
            <person name="Will I."/>
            <person name="Das B."/>
            <person name="Trinh T."/>
            <person name="Brachmann A."/>
            <person name="Ohm R.A."/>
            <person name="de Bekker C."/>
        </authorList>
    </citation>
    <scope>NUCLEOTIDE SEQUENCE [LARGE SCALE GENOMIC DNA]</scope>
    <source>
        <strain evidence="1 2">EC05</strain>
    </source>
</reference>
<keyword evidence="2" id="KW-1185">Reference proteome</keyword>
<evidence type="ECO:0000313" key="2">
    <source>
        <dbReference type="Proteomes" id="UP000562929"/>
    </source>
</evidence>
<sequence length="119" mass="13258">MEPQLSYIGEHVATCTNLFDISKEQSVCGIMAKVGFKTALGYTMFDTAAEDVSSSTRWLRRRLCWSCVGTGRDLPMCRLQVSGFPRKLQQVYDVEFIRSVAKHQSTCATRSGMVHGSKA</sequence>
<organism evidence="1 2">
    <name type="scientific">Ophiocordyceps camponoti-floridani</name>
    <dbReference type="NCBI Taxonomy" id="2030778"/>
    <lineage>
        <taxon>Eukaryota</taxon>
        <taxon>Fungi</taxon>
        <taxon>Dikarya</taxon>
        <taxon>Ascomycota</taxon>
        <taxon>Pezizomycotina</taxon>
        <taxon>Sordariomycetes</taxon>
        <taxon>Hypocreomycetidae</taxon>
        <taxon>Hypocreales</taxon>
        <taxon>Ophiocordycipitaceae</taxon>
        <taxon>Ophiocordyceps</taxon>
    </lineage>
</organism>
<dbReference type="EMBL" id="JAACLJ010000006">
    <property type="protein sequence ID" value="KAF4584204.1"/>
    <property type="molecule type" value="Genomic_DNA"/>
</dbReference>
<evidence type="ECO:0000313" key="1">
    <source>
        <dbReference type="EMBL" id="KAF4584204.1"/>
    </source>
</evidence>